<dbReference type="REBASE" id="45431">
    <property type="entry name" value="S.MhaIllORF905P"/>
</dbReference>
<keyword evidence="6" id="KW-1185">Reference proteome</keyword>
<dbReference type="GO" id="GO:0003677">
    <property type="term" value="F:DNA binding"/>
    <property type="evidence" value="ECO:0007669"/>
    <property type="project" value="UniProtKB-KW"/>
</dbReference>
<dbReference type="InterPro" id="IPR000055">
    <property type="entry name" value="Restrct_endonuc_typeI_TRD"/>
</dbReference>
<dbReference type="HOGENOM" id="CLU_1330721_0_0_14"/>
<comment type="similarity">
    <text evidence="1">Belongs to the type-I restriction system S methylase family.</text>
</comment>
<protein>
    <submittedName>
        <fullName evidence="5">Type I restriction-modification system, S subunit</fullName>
        <ecNumber evidence="5">3.1.21.3</ecNumber>
    </submittedName>
</protein>
<evidence type="ECO:0000313" key="6">
    <source>
        <dbReference type="Proteomes" id="UP000009135"/>
    </source>
</evidence>
<keyword evidence="2" id="KW-0680">Restriction system</keyword>
<dbReference type="PANTHER" id="PTHR30408:SF12">
    <property type="entry name" value="TYPE I RESTRICTION ENZYME MJAVIII SPECIFICITY SUBUNIT"/>
    <property type="match status" value="1"/>
</dbReference>
<proteinExistence type="inferred from homology"/>
<dbReference type="EC" id="3.1.21.3" evidence="5"/>
<dbReference type="Pfam" id="PF01420">
    <property type="entry name" value="Methylase_S"/>
    <property type="match status" value="1"/>
</dbReference>
<evidence type="ECO:0000256" key="1">
    <source>
        <dbReference type="ARBA" id="ARBA00010923"/>
    </source>
</evidence>
<evidence type="ECO:0000313" key="5">
    <source>
        <dbReference type="EMBL" id="AEW45047.1"/>
    </source>
</evidence>
<keyword evidence="5" id="KW-0378">Hydrolase</keyword>
<evidence type="ECO:0000259" key="4">
    <source>
        <dbReference type="Pfam" id="PF01420"/>
    </source>
</evidence>
<dbReference type="STRING" id="1111676.MHC_00905"/>
<accession>H6N5T7</accession>
<gene>
    <name evidence="5" type="ordered locus">MHC_00905</name>
</gene>
<dbReference type="Gene3D" id="3.90.220.20">
    <property type="entry name" value="DNA methylase specificity domains"/>
    <property type="match status" value="1"/>
</dbReference>
<dbReference type="Proteomes" id="UP000009135">
    <property type="component" value="Chromosome"/>
</dbReference>
<evidence type="ECO:0000256" key="2">
    <source>
        <dbReference type="ARBA" id="ARBA00022747"/>
    </source>
</evidence>
<dbReference type="OrthoDB" id="9795776at2"/>
<dbReference type="InterPro" id="IPR052021">
    <property type="entry name" value="Type-I_RS_S_subunit"/>
</dbReference>
<dbReference type="EMBL" id="CP003199">
    <property type="protein sequence ID" value="AEW45047.1"/>
    <property type="molecule type" value="Genomic_DNA"/>
</dbReference>
<dbReference type="AlphaFoldDB" id="H6N5T7"/>
<dbReference type="PANTHER" id="PTHR30408">
    <property type="entry name" value="TYPE-1 RESTRICTION ENZYME ECOKI SPECIFICITY PROTEIN"/>
    <property type="match status" value="1"/>
</dbReference>
<dbReference type="GO" id="GO:0009035">
    <property type="term" value="F:type I site-specific deoxyribonuclease activity"/>
    <property type="evidence" value="ECO:0007669"/>
    <property type="project" value="UniProtKB-EC"/>
</dbReference>
<dbReference type="GO" id="GO:0009307">
    <property type="term" value="P:DNA restriction-modification system"/>
    <property type="evidence" value="ECO:0007669"/>
    <property type="project" value="UniProtKB-KW"/>
</dbReference>
<evidence type="ECO:0000256" key="3">
    <source>
        <dbReference type="ARBA" id="ARBA00023125"/>
    </source>
</evidence>
<keyword evidence="3" id="KW-0238">DNA-binding</keyword>
<dbReference type="InterPro" id="IPR044946">
    <property type="entry name" value="Restrct_endonuc_typeI_TRD_sf"/>
</dbReference>
<feature type="domain" description="Type I restriction modification DNA specificity" evidence="4">
    <location>
        <begin position="77"/>
        <end position="182"/>
    </location>
</feature>
<name>H6N5T7_MYCHN</name>
<organism evidence="5 6">
    <name type="scientific">Mycoplasma haemocanis (strain Illinois)</name>
    <dbReference type="NCBI Taxonomy" id="1111676"/>
    <lineage>
        <taxon>Bacteria</taxon>
        <taxon>Bacillati</taxon>
        <taxon>Mycoplasmatota</taxon>
        <taxon>Mollicutes</taxon>
        <taxon>Mycoplasmataceae</taxon>
        <taxon>Mycoplasma</taxon>
    </lineage>
</organism>
<dbReference type="KEGG" id="mhe:MHC_00905"/>
<dbReference type="SUPFAM" id="SSF116734">
    <property type="entry name" value="DNA methylase specificity domain"/>
    <property type="match status" value="1"/>
</dbReference>
<reference evidence="5 6" key="1">
    <citation type="journal article" date="2012" name="J. Bacteriol.">
        <title>Complete genome sequence of Mycoplasma haemocanis strain Illinois.</title>
        <authorList>
            <person name="do Nascimento N.C."/>
            <person name="Guimaraes A.M."/>
            <person name="Santos A.P."/>
            <person name="Sanmiguel P.J."/>
            <person name="Messick J.B."/>
        </authorList>
    </citation>
    <scope>NUCLEOTIDE SEQUENCE [LARGE SCALE GENOMIC DNA]</scope>
    <source>
        <strain evidence="5 6">Illinois</strain>
    </source>
</reference>
<sequence>MSITDTHFDKILYSHCPKGIPWRAIGDFSIVFYEGRLLERHIVPNGDTPCLIQRDLSTMKSNKFSQCNHTVNEGLVANKRYFEKGSILFSRIGDSLDQVGKAFIYEGDEFVLAGNDISILKHNQNPEFLIRILNSHEVRHQVIKNTYKQKTFLIEHEDLKMVMVPLPPVEIQNLIMEELKAKEWEMEENKRRRSLIGKIKSLFVEK</sequence>